<evidence type="ECO:0000313" key="2">
    <source>
        <dbReference type="EMBL" id="EXU80593.1"/>
    </source>
</evidence>
<evidence type="ECO:0000256" key="1">
    <source>
        <dbReference type="SAM" id="Phobius"/>
    </source>
</evidence>
<organism evidence="2 3">
    <name type="scientific">Comamonas aquatica DA1877</name>
    <dbReference type="NCBI Taxonomy" id="1457173"/>
    <lineage>
        <taxon>Bacteria</taxon>
        <taxon>Pseudomonadati</taxon>
        <taxon>Pseudomonadota</taxon>
        <taxon>Betaproteobacteria</taxon>
        <taxon>Burkholderiales</taxon>
        <taxon>Comamonadaceae</taxon>
        <taxon>Comamonas</taxon>
    </lineage>
</organism>
<feature type="transmembrane region" description="Helical" evidence="1">
    <location>
        <begin position="20"/>
        <end position="45"/>
    </location>
</feature>
<name>A0A014NM88_9BURK</name>
<dbReference type="AlphaFoldDB" id="A0A014NM88"/>
<reference evidence="2 3" key="1">
    <citation type="submission" date="2014-01" db="EMBL/GenBank/DDBJ databases">
        <title>Interspecies Systems Biology Uncovers Metabolites Affecting C. elegans Gene Expression and Life History Traits.</title>
        <authorList>
            <person name="Watson E."/>
            <person name="Macneil L.T."/>
            <person name="Ritter A.D."/>
            <person name="Yilmaz L.S."/>
            <person name="Rosebrock A.P."/>
            <person name="Caudy A.A."/>
            <person name="Walhout A.J."/>
        </authorList>
    </citation>
    <scope>NUCLEOTIDE SEQUENCE [LARGE SCALE GENOMIC DNA]</scope>
    <source>
        <strain evidence="2 3">DA1877</strain>
    </source>
</reference>
<keyword evidence="1" id="KW-0472">Membrane</keyword>
<accession>A0A014NM88</accession>
<proteinExistence type="predicted"/>
<feature type="transmembrane region" description="Helical" evidence="1">
    <location>
        <begin position="81"/>
        <end position="99"/>
    </location>
</feature>
<dbReference type="Proteomes" id="UP000020766">
    <property type="component" value="Unassembled WGS sequence"/>
</dbReference>
<sequence length="110" mass="12505">MFSDLLESLRYHLWRRPQVLIGTGNLIVHVAVYWFLAGLLSNVVVQVTSVMHAMLPRTPEAKASISDVLPVIPTWWIPESTMSFLLLIVMGAIGVWLALTGKRLRRLYVY</sequence>
<dbReference type="EMBL" id="JBOK01000006">
    <property type="protein sequence ID" value="EXU80593.1"/>
    <property type="molecule type" value="Genomic_DNA"/>
</dbReference>
<evidence type="ECO:0000313" key="3">
    <source>
        <dbReference type="Proteomes" id="UP000020766"/>
    </source>
</evidence>
<protein>
    <submittedName>
        <fullName evidence="2">Uncharacterized protein</fullName>
    </submittedName>
</protein>
<keyword evidence="1" id="KW-1133">Transmembrane helix</keyword>
<keyword evidence="1" id="KW-0812">Transmembrane</keyword>
<keyword evidence="3" id="KW-1185">Reference proteome</keyword>
<dbReference type="RefSeq" id="WP_043381548.1">
    <property type="nucleotide sequence ID" value="NZ_JBOK01000006.1"/>
</dbReference>
<gene>
    <name evidence="2" type="ORF">AX13_15140</name>
</gene>
<comment type="caution">
    <text evidence="2">The sequence shown here is derived from an EMBL/GenBank/DDBJ whole genome shotgun (WGS) entry which is preliminary data.</text>
</comment>